<dbReference type="InterPro" id="IPR036320">
    <property type="entry name" value="Glycosyl_Trfase_fam3_N_dom_sf"/>
</dbReference>
<dbReference type="GO" id="GO:0000287">
    <property type="term" value="F:magnesium ion binding"/>
    <property type="evidence" value="ECO:0007669"/>
    <property type="project" value="UniProtKB-UniRule"/>
</dbReference>
<dbReference type="GO" id="GO:0005829">
    <property type="term" value="C:cytosol"/>
    <property type="evidence" value="ECO:0007669"/>
    <property type="project" value="TreeGrafter"/>
</dbReference>
<protein>
    <recommendedName>
        <fullName evidence="9">Anthranilate phosphoribosyltransferase</fullName>
        <ecNumber evidence="9">2.4.2.18</ecNumber>
    </recommendedName>
</protein>
<name>A0A372MGQ4_9SPIR</name>
<dbReference type="PANTHER" id="PTHR43285:SF2">
    <property type="entry name" value="ANTHRANILATE PHOSPHORIBOSYLTRANSFERASE"/>
    <property type="match status" value="1"/>
</dbReference>
<keyword evidence="2 9" id="KW-0028">Amino-acid biosynthesis</keyword>
<feature type="binding site" evidence="9">
    <location>
        <position position="165"/>
    </location>
    <ligand>
        <name>anthranilate</name>
        <dbReference type="ChEBI" id="CHEBI:16567"/>
        <label>2</label>
    </ligand>
</feature>
<evidence type="ECO:0000256" key="9">
    <source>
        <dbReference type="HAMAP-Rule" id="MF_00211"/>
    </source>
</evidence>
<evidence type="ECO:0000313" key="12">
    <source>
        <dbReference type="EMBL" id="RFU94965.1"/>
    </source>
</evidence>
<evidence type="ECO:0000256" key="4">
    <source>
        <dbReference type="ARBA" id="ARBA00022679"/>
    </source>
</evidence>
<dbReference type="SUPFAM" id="SSF52418">
    <property type="entry name" value="Nucleoside phosphorylase/phosphoribosyltransferase catalytic domain"/>
    <property type="match status" value="1"/>
</dbReference>
<feature type="binding site" evidence="9">
    <location>
        <position position="224"/>
    </location>
    <ligand>
        <name>Mg(2+)</name>
        <dbReference type="ChEBI" id="CHEBI:18420"/>
        <label>2</label>
    </ligand>
</feature>
<dbReference type="Pfam" id="PF02885">
    <property type="entry name" value="Glycos_trans_3N"/>
    <property type="match status" value="1"/>
</dbReference>
<feature type="binding site" evidence="9">
    <location>
        <begin position="82"/>
        <end position="83"/>
    </location>
    <ligand>
        <name>5-phospho-alpha-D-ribose 1-diphosphate</name>
        <dbReference type="ChEBI" id="CHEBI:58017"/>
    </ligand>
</feature>
<evidence type="ECO:0000259" key="11">
    <source>
        <dbReference type="Pfam" id="PF02885"/>
    </source>
</evidence>
<keyword evidence="6 9" id="KW-0057">Aromatic amino acid biosynthesis</keyword>
<dbReference type="SUPFAM" id="SSF47648">
    <property type="entry name" value="Nucleoside phosphorylase/phosphoribosyltransferase N-terminal domain"/>
    <property type="match status" value="1"/>
</dbReference>
<sequence>MIREAIKQLSMKQDLDYRTALSVMHEIMEGKATPVQMSSFLTALSLKGETIEEITACAESMRSHCIRLLHDLPVLEIVGTGGDHLKTFNISSTSSIVISSMGVPVAKHGNRAASSACGAADVFEKLGVNIQVDEQRSKAILDAIGLCFLFAQNYHISMKYVAPVRKELGIRTVFNILGPLANPAGASLQLMGVYDESLIIPLAQVMTNLGVKRGMVVCGEDGMDEITLTGKTNICEVQDGTFTHYSITPEQFSLERCSQEDLTGGDAEENAGITRSILSGTLHGPKRDIVLLNSGCALYIAGKASSIAEGIDMAREAIDSGKALQQLDAFVKLSNEE</sequence>
<comment type="catalytic activity">
    <reaction evidence="7 9">
        <text>N-(5-phospho-beta-D-ribosyl)anthranilate + diphosphate = 5-phospho-alpha-D-ribose 1-diphosphate + anthranilate</text>
        <dbReference type="Rhea" id="RHEA:11768"/>
        <dbReference type="ChEBI" id="CHEBI:16567"/>
        <dbReference type="ChEBI" id="CHEBI:18277"/>
        <dbReference type="ChEBI" id="CHEBI:33019"/>
        <dbReference type="ChEBI" id="CHEBI:58017"/>
        <dbReference type="EC" id="2.4.2.18"/>
    </reaction>
</comment>
<dbReference type="InterPro" id="IPR017459">
    <property type="entry name" value="Glycosyl_Trfase_fam3_N_dom"/>
</dbReference>
<dbReference type="EMBL" id="QUWK01000006">
    <property type="protein sequence ID" value="RFU94965.1"/>
    <property type="molecule type" value="Genomic_DNA"/>
</dbReference>
<feature type="binding site" evidence="9">
    <location>
        <position position="225"/>
    </location>
    <ligand>
        <name>Mg(2+)</name>
        <dbReference type="ChEBI" id="CHEBI:18420"/>
        <label>1</label>
    </ligand>
</feature>
<comment type="cofactor">
    <cofactor evidence="9">
        <name>Mg(2+)</name>
        <dbReference type="ChEBI" id="CHEBI:18420"/>
    </cofactor>
    <text evidence="9">Binds 2 magnesium ions per monomer.</text>
</comment>
<dbReference type="HAMAP" id="MF_00211">
    <property type="entry name" value="TrpD"/>
    <property type="match status" value="1"/>
</dbReference>
<feature type="binding site" evidence="9">
    <location>
        <position position="79"/>
    </location>
    <ligand>
        <name>anthranilate</name>
        <dbReference type="ChEBI" id="CHEBI:16567"/>
        <label>1</label>
    </ligand>
</feature>
<organism evidence="12 13">
    <name type="scientific">Sphaerochaeta halotolerans</name>
    <dbReference type="NCBI Taxonomy" id="2293840"/>
    <lineage>
        <taxon>Bacteria</taxon>
        <taxon>Pseudomonadati</taxon>
        <taxon>Spirochaetota</taxon>
        <taxon>Spirochaetia</taxon>
        <taxon>Spirochaetales</taxon>
        <taxon>Sphaerochaetaceae</taxon>
        <taxon>Sphaerochaeta</taxon>
    </lineage>
</organism>
<feature type="binding site" evidence="9">
    <location>
        <position position="110"/>
    </location>
    <ligand>
        <name>anthranilate</name>
        <dbReference type="ChEBI" id="CHEBI:16567"/>
        <label>1</label>
    </ligand>
</feature>
<feature type="binding site" evidence="9">
    <location>
        <position position="87"/>
    </location>
    <ligand>
        <name>5-phospho-alpha-D-ribose 1-diphosphate</name>
        <dbReference type="ChEBI" id="CHEBI:58017"/>
    </ligand>
</feature>
<feature type="binding site" evidence="9">
    <location>
        <begin position="89"/>
        <end position="92"/>
    </location>
    <ligand>
        <name>5-phospho-alpha-D-ribose 1-diphosphate</name>
        <dbReference type="ChEBI" id="CHEBI:58017"/>
    </ligand>
</feature>
<keyword evidence="9" id="KW-0460">Magnesium</keyword>
<comment type="similarity">
    <text evidence="8">In the C-terminal section; belongs to the anthranilate phosphoribosyltransferase family.</text>
</comment>
<keyword evidence="13" id="KW-1185">Reference proteome</keyword>
<evidence type="ECO:0000256" key="7">
    <source>
        <dbReference type="ARBA" id="ARBA00052328"/>
    </source>
</evidence>
<dbReference type="Pfam" id="PF00591">
    <property type="entry name" value="Glycos_transf_3"/>
    <property type="match status" value="1"/>
</dbReference>
<evidence type="ECO:0000256" key="8">
    <source>
        <dbReference type="ARBA" id="ARBA00061188"/>
    </source>
</evidence>
<evidence type="ECO:0000313" key="13">
    <source>
        <dbReference type="Proteomes" id="UP000264002"/>
    </source>
</evidence>
<dbReference type="FunFam" id="3.40.1030.10:FF:000002">
    <property type="entry name" value="Anthranilate phosphoribosyltransferase"/>
    <property type="match status" value="1"/>
</dbReference>
<dbReference type="Gene3D" id="1.20.970.10">
    <property type="entry name" value="Transferase, Pyrimidine Nucleoside Phosphorylase, Chain C"/>
    <property type="match status" value="1"/>
</dbReference>
<dbReference type="GO" id="GO:0000162">
    <property type="term" value="P:L-tryptophan biosynthetic process"/>
    <property type="evidence" value="ECO:0007669"/>
    <property type="project" value="UniProtKB-UniRule"/>
</dbReference>
<dbReference type="RefSeq" id="WP_117330180.1">
    <property type="nucleotide sequence ID" value="NZ_QUWK01000006.1"/>
</dbReference>
<evidence type="ECO:0000256" key="1">
    <source>
        <dbReference type="ARBA" id="ARBA00004907"/>
    </source>
</evidence>
<gene>
    <name evidence="9 12" type="primary">trpD</name>
    <name evidence="12" type="ORF">DYP60_07005</name>
</gene>
<reference evidence="12 13" key="2">
    <citation type="submission" date="2018-09" db="EMBL/GenBank/DDBJ databases">
        <title>Genome of Sphaerochaeta halotolerans strain 4-11.</title>
        <authorList>
            <person name="Nazina T.N."/>
            <person name="Sokolova D.S."/>
        </authorList>
    </citation>
    <scope>NUCLEOTIDE SEQUENCE [LARGE SCALE GENOMIC DNA]</scope>
    <source>
        <strain evidence="12 13">4-11</strain>
    </source>
</reference>
<dbReference type="UniPathway" id="UPA00035">
    <property type="reaction ID" value="UER00041"/>
</dbReference>
<keyword evidence="3 9" id="KW-0328">Glycosyltransferase</keyword>
<comment type="function">
    <text evidence="9">Catalyzes the transfer of the phosphoribosyl group of 5-phosphorylribose-1-pyrophosphate (PRPP) to anthranilate to yield N-(5'-phosphoribosyl)-anthranilate (PRA).</text>
</comment>
<feature type="binding site" evidence="9">
    <location>
        <begin position="107"/>
        <end position="115"/>
    </location>
    <ligand>
        <name>5-phospho-alpha-D-ribose 1-diphosphate</name>
        <dbReference type="ChEBI" id="CHEBI:58017"/>
    </ligand>
</feature>
<evidence type="ECO:0000256" key="3">
    <source>
        <dbReference type="ARBA" id="ARBA00022676"/>
    </source>
</evidence>
<feature type="binding site" evidence="9">
    <location>
        <position position="91"/>
    </location>
    <ligand>
        <name>Mg(2+)</name>
        <dbReference type="ChEBI" id="CHEBI:18420"/>
        <label>1</label>
    </ligand>
</feature>
<keyword evidence="4 9" id="KW-0808">Transferase</keyword>
<comment type="similarity">
    <text evidence="9">Belongs to the anthranilate phosphoribosyltransferase family.</text>
</comment>
<dbReference type="AlphaFoldDB" id="A0A372MGQ4"/>
<evidence type="ECO:0000256" key="5">
    <source>
        <dbReference type="ARBA" id="ARBA00022822"/>
    </source>
</evidence>
<reference evidence="13" key="1">
    <citation type="submission" date="2018-08" db="EMBL/GenBank/DDBJ databases">
        <authorList>
            <person name="Grouzdev D.S."/>
            <person name="Krutkina M.S."/>
        </authorList>
    </citation>
    <scope>NUCLEOTIDE SEQUENCE [LARGE SCALE GENOMIC DNA]</scope>
    <source>
        <strain evidence="13">4-11</strain>
    </source>
</reference>
<dbReference type="Gene3D" id="3.40.1030.10">
    <property type="entry name" value="Nucleoside phosphorylase/phosphoribosyltransferase catalytic domain"/>
    <property type="match status" value="1"/>
</dbReference>
<dbReference type="NCBIfam" id="TIGR01245">
    <property type="entry name" value="trpD"/>
    <property type="match status" value="1"/>
</dbReference>
<feature type="binding site" evidence="9">
    <location>
        <position position="119"/>
    </location>
    <ligand>
        <name>5-phospho-alpha-D-ribose 1-diphosphate</name>
        <dbReference type="ChEBI" id="CHEBI:58017"/>
    </ligand>
</feature>
<feature type="binding site" evidence="9">
    <location>
        <position position="225"/>
    </location>
    <ligand>
        <name>Mg(2+)</name>
        <dbReference type="ChEBI" id="CHEBI:18420"/>
        <label>2</label>
    </ligand>
</feature>
<feature type="domain" description="Glycosyl transferase family 3 N-terminal" evidence="11">
    <location>
        <begin position="3"/>
        <end position="65"/>
    </location>
</feature>
<dbReference type="EC" id="2.4.2.18" evidence="9"/>
<evidence type="ECO:0000256" key="6">
    <source>
        <dbReference type="ARBA" id="ARBA00023141"/>
    </source>
</evidence>
<comment type="caution">
    <text evidence="9">Lacks conserved residue(s) required for the propagation of feature annotation.</text>
</comment>
<proteinExistence type="inferred from homology"/>
<evidence type="ECO:0000256" key="2">
    <source>
        <dbReference type="ARBA" id="ARBA00022605"/>
    </source>
</evidence>
<feature type="binding site" evidence="9">
    <location>
        <position position="79"/>
    </location>
    <ligand>
        <name>5-phospho-alpha-D-ribose 1-diphosphate</name>
        <dbReference type="ChEBI" id="CHEBI:58017"/>
    </ligand>
</feature>
<dbReference type="InterPro" id="IPR035902">
    <property type="entry name" value="Nuc_phospho_transferase"/>
</dbReference>
<keyword evidence="5 9" id="KW-0822">Tryptophan biosynthesis</keyword>
<keyword evidence="9" id="KW-0479">Metal-binding</keyword>
<dbReference type="GO" id="GO:0004048">
    <property type="term" value="F:anthranilate phosphoribosyltransferase activity"/>
    <property type="evidence" value="ECO:0007669"/>
    <property type="project" value="UniProtKB-UniRule"/>
</dbReference>
<feature type="domain" description="Glycosyl transferase family 3" evidence="10">
    <location>
        <begin position="74"/>
        <end position="324"/>
    </location>
</feature>
<comment type="pathway">
    <text evidence="1 9">Amino-acid biosynthesis; L-tryptophan biosynthesis; L-tryptophan from chorismate: step 2/5.</text>
</comment>
<comment type="caution">
    <text evidence="12">The sequence shown here is derived from an EMBL/GenBank/DDBJ whole genome shotgun (WGS) entry which is preliminary data.</text>
</comment>
<accession>A0A372MGQ4</accession>
<dbReference type="InterPro" id="IPR000312">
    <property type="entry name" value="Glycosyl_Trfase_fam3"/>
</dbReference>
<dbReference type="Proteomes" id="UP000264002">
    <property type="component" value="Unassembled WGS sequence"/>
</dbReference>
<comment type="subunit">
    <text evidence="9">Homodimer.</text>
</comment>
<evidence type="ECO:0000259" key="10">
    <source>
        <dbReference type="Pfam" id="PF00591"/>
    </source>
</evidence>
<dbReference type="InterPro" id="IPR005940">
    <property type="entry name" value="Anthranilate_Pribosyl_Tfrase"/>
</dbReference>
<dbReference type="PANTHER" id="PTHR43285">
    <property type="entry name" value="ANTHRANILATE PHOSPHORIBOSYLTRANSFERASE"/>
    <property type="match status" value="1"/>
</dbReference>